<dbReference type="InterPro" id="IPR035979">
    <property type="entry name" value="RBD_domain_sf"/>
</dbReference>
<sequence length="318" mass="34982">MCASLLEEPPFTRPLTPLFSPVGHPAVRVRVSSAIKSSQKRAAPEPTGKPMGVCASPNLTPSGPETVPPANSKIHVIGPFTPQYMEVTDSSTVLRIDNVAWDITPQAVEEYLPPGSLPPDHPQPIHILLNRTDGRTKDYMYIEVVNENAVRRVMKRCQNSYMPGGPLTGGRKRPVTITSVPPHELLNELRPRSAAELNSLLILCHTAVSVPQLAHPTLGIVPPIISMSGAAHYVKSRHGPFYAVMSILSKLQGRTSPAYWDVFFLASGAIKILAQNTSEFSNIERRVTPEECRVKTQDDIVLEKLSSLFHSTFRNFKD</sequence>
<dbReference type="InterPro" id="IPR012677">
    <property type="entry name" value="Nucleotide-bd_a/b_plait_sf"/>
</dbReference>
<dbReference type="AlphaFoldDB" id="A0AAD9CZ07"/>
<feature type="region of interest" description="Disordered" evidence="1">
    <location>
        <begin position="33"/>
        <end position="70"/>
    </location>
</feature>
<dbReference type="Proteomes" id="UP001182556">
    <property type="component" value="Unassembled WGS sequence"/>
</dbReference>
<reference evidence="2" key="1">
    <citation type="submission" date="2023-02" db="EMBL/GenBank/DDBJ databases">
        <title>Identification and recombinant expression of a fungal hydrolase from Papiliotrema laurentii that hydrolyzes apple cutin and clears colloidal polyester polyurethane.</title>
        <authorList>
            <consortium name="DOE Joint Genome Institute"/>
            <person name="Roman V.A."/>
            <person name="Bojanowski C."/>
            <person name="Crable B.R."/>
            <person name="Wagner D.N."/>
            <person name="Hung C.S."/>
            <person name="Nadeau L.J."/>
            <person name="Schratz L."/>
            <person name="Haridas S."/>
            <person name="Pangilinan J."/>
            <person name="Lipzen A."/>
            <person name="Na H."/>
            <person name="Yan M."/>
            <person name="Ng V."/>
            <person name="Grigoriev I.V."/>
            <person name="Spatafora J.W."/>
            <person name="Barlow D."/>
            <person name="Biffinger J."/>
            <person name="Kelley-Loughnane N."/>
            <person name="Varaljay V.A."/>
            <person name="Crookes-Goodson W.J."/>
        </authorList>
    </citation>
    <scope>NUCLEOTIDE SEQUENCE</scope>
    <source>
        <strain evidence="2">5307AH</strain>
    </source>
</reference>
<proteinExistence type="predicted"/>
<organism evidence="2 3">
    <name type="scientific">Papiliotrema laurentii</name>
    <name type="common">Cryptococcus laurentii</name>
    <dbReference type="NCBI Taxonomy" id="5418"/>
    <lineage>
        <taxon>Eukaryota</taxon>
        <taxon>Fungi</taxon>
        <taxon>Dikarya</taxon>
        <taxon>Basidiomycota</taxon>
        <taxon>Agaricomycotina</taxon>
        <taxon>Tremellomycetes</taxon>
        <taxon>Tremellales</taxon>
        <taxon>Rhynchogastremaceae</taxon>
        <taxon>Papiliotrema</taxon>
    </lineage>
</organism>
<comment type="caution">
    <text evidence="2">The sequence shown here is derived from an EMBL/GenBank/DDBJ whole genome shotgun (WGS) entry which is preliminary data.</text>
</comment>
<name>A0AAD9CZ07_PAPLA</name>
<accession>A0AAD9CZ07</accession>
<dbReference type="GO" id="GO:0003676">
    <property type="term" value="F:nucleic acid binding"/>
    <property type="evidence" value="ECO:0007669"/>
    <property type="project" value="InterPro"/>
</dbReference>
<evidence type="ECO:0000313" key="2">
    <source>
        <dbReference type="EMBL" id="KAK1924052.1"/>
    </source>
</evidence>
<gene>
    <name evidence="2" type="ORF">DB88DRAFT_540136</name>
</gene>
<dbReference type="SUPFAM" id="SSF54928">
    <property type="entry name" value="RNA-binding domain, RBD"/>
    <property type="match status" value="1"/>
</dbReference>
<dbReference type="EMBL" id="JAODAN010000005">
    <property type="protein sequence ID" value="KAK1924052.1"/>
    <property type="molecule type" value="Genomic_DNA"/>
</dbReference>
<protein>
    <submittedName>
        <fullName evidence="2">Uncharacterized protein</fullName>
    </submittedName>
</protein>
<dbReference type="Gene3D" id="3.30.70.330">
    <property type="match status" value="1"/>
</dbReference>
<keyword evidence="3" id="KW-1185">Reference proteome</keyword>
<evidence type="ECO:0000256" key="1">
    <source>
        <dbReference type="SAM" id="MobiDB-lite"/>
    </source>
</evidence>
<evidence type="ECO:0000313" key="3">
    <source>
        <dbReference type="Proteomes" id="UP001182556"/>
    </source>
</evidence>